<dbReference type="Proteomes" id="UP000030653">
    <property type="component" value="Unassembled WGS sequence"/>
</dbReference>
<feature type="region of interest" description="Disordered" evidence="1">
    <location>
        <begin position="1"/>
        <end position="44"/>
    </location>
</feature>
<dbReference type="AlphaFoldDB" id="M5FND7"/>
<dbReference type="GeneID" id="63686438"/>
<name>M5FND7_DACPD</name>
<dbReference type="EMBL" id="JH795877">
    <property type="protein sequence ID" value="EJT97265.1"/>
    <property type="molecule type" value="Genomic_DNA"/>
</dbReference>
<dbReference type="RefSeq" id="XP_040624163.1">
    <property type="nucleotide sequence ID" value="XM_040771376.1"/>
</dbReference>
<reference evidence="2 3" key="1">
    <citation type="journal article" date="2012" name="Science">
        <title>The Paleozoic origin of enzymatic lignin decomposition reconstructed from 31 fungal genomes.</title>
        <authorList>
            <person name="Floudas D."/>
            <person name="Binder M."/>
            <person name="Riley R."/>
            <person name="Barry K."/>
            <person name="Blanchette R.A."/>
            <person name="Henrissat B."/>
            <person name="Martinez A.T."/>
            <person name="Otillar R."/>
            <person name="Spatafora J.W."/>
            <person name="Yadav J.S."/>
            <person name="Aerts A."/>
            <person name="Benoit I."/>
            <person name="Boyd A."/>
            <person name="Carlson A."/>
            <person name="Copeland A."/>
            <person name="Coutinho P.M."/>
            <person name="de Vries R.P."/>
            <person name="Ferreira P."/>
            <person name="Findley K."/>
            <person name="Foster B."/>
            <person name="Gaskell J."/>
            <person name="Glotzer D."/>
            <person name="Gorecki P."/>
            <person name="Heitman J."/>
            <person name="Hesse C."/>
            <person name="Hori C."/>
            <person name="Igarashi K."/>
            <person name="Jurgens J.A."/>
            <person name="Kallen N."/>
            <person name="Kersten P."/>
            <person name="Kohler A."/>
            <person name="Kuees U."/>
            <person name="Kumar T.K.A."/>
            <person name="Kuo A."/>
            <person name="LaButti K."/>
            <person name="Larrondo L.F."/>
            <person name="Lindquist E."/>
            <person name="Ling A."/>
            <person name="Lombard V."/>
            <person name="Lucas S."/>
            <person name="Lundell T."/>
            <person name="Martin R."/>
            <person name="McLaughlin D.J."/>
            <person name="Morgenstern I."/>
            <person name="Morin E."/>
            <person name="Murat C."/>
            <person name="Nagy L.G."/>
            <person name="Nolan M."/>
            <person name="Ohm R.A."/>
            <person name="Patyshakuliyeva A."/>
            <person name="Rokas A."/>
            <person name="Ruiz-Duenas F.J."/>
            <person name="Sabat G."/>
            <person name="Salamov A."/>
            <person name="Samejima M."/>
            <person name="Schmutz J."/>
            <person name="Slot J.C."/>
            <person name="St John F."/>
            <person name="Stenlid J."/>
            <person name="Sun H."/>
            <person name="Sun S."/>
            <person name="Syed K."/>
            <person name="Tsang A."/>
            <person name="Wiebenga A."/>
            <person name="Young D."/>
            <person name="Pisabarro A."/>
            <person name="Eastwood D.C."/>
            <person name="Martin F."/>
            <person name="Cullen D."/>
            <person name="Grigoriev I.V."/>
            <person name="Hibbett D.S."/>
        </authorList>
    </citation>
    <scope>NUCLEOTIDE SEQUENCE [LARGE SCALE GENOMIC DNA]</scope>
    <source>
        <strain evidence="2 3">DJM-731 SS1</strain>
    </source>
</reference>
<protein>
    <submittedName>
        <fullName evidence="2">Uncharacterized protein</fullName>
    </submittedName>
</protein>
<dbReference type="HOGENOM" id="CLU_801733_0_0_1"/>
<feature type="compositionally biased region" description="Polar residues" evidence="1">
    <location>
        <begin position="1"/>
        <end position="17"/>
    </location>
</feature>
<organism evidence="2 3">
    <name type="scientific">Dacryopinax primogenitus (strain DJM 731)</name>
    <name type="common">Brown rot fungus</name>
    <dbReference type="NCBI Taxonomy" id="1858805"/>
    <lineage>
        <taxon>Eukaryota</taxon>
        <taxon>Fungi</taxon>
        <taxon>Dikarya</taxon>
        <taxon>Basidiomycota</taxon>
        <taxon>Agaricomycotina</taxon>
        <taxon>Dacrymycetes</taxon>
        <taxon>Dacrymycetales</taxon>
        <taxon>Dacrymycetaceae</taxon>
        <taxon>Dacryopinax</taxon>
    </lineage>
</organism>
<evidence type="ECO:0000313" key="3">
    <source>
        <dbReference type="Proteomes" id="UP000030653"/>
    </source>
</evidence>
<evidence type="ECO:0000313" key="2">
    <source>
        <dbReference type="EMBL" id="EJT97265.1"/>
    </source>
</evidence>
<gene>
    <name evidence="2" type="ORF">DACRYDRAFT_18685</name>
</gene>
<keyword evidence="3" id="KW-1185">Reference proteome</keyword>
<sequence length="346" mass="38802">MTKTMTPKQNQSTNSKTPGGKAKNKEQEVPMSPSSAEDHVPTMKDTQCRRDVGSIMLNSDGSHRYKTVGARPLIHVKGAEWAWELNHWELCEKMANRHKPMVLFECQLDEGSKDSQGMGDEGKGIETGRFYYILQEMEIHSATYNEIAKLPEISKEMLRCAWNTCKIAKPGEESGNSPAPHELMVEIVGHFEEDNGTEESVDFSEVTNILSTDILELEFFVGSIFSTPMFFDAVLASVHNHMYPYSGTLREWDAPRNTELVTLFFFLDVDAEKVVHWIELHAQASTFIFDRVSVPGGPNHRTVPVTLKENASPSWSQTGVLGFQEPLAPGALERAVQAQLQKVKDE</sequence>
<proteinExistence type="predicted"/>
<evidence type="ECO:0000256" key="1">
    <source>
        <dbReference type="SAM" id="MobiDB-lite"/>
    </source>
</evidence>
<accession>M5FND7</accession>